<sequence>MHADPRWSIGSPNTAPAEGLHQTVARQARYRPGAPAVVEGPRTITYAQLDAAADAWAAGLVAAGVRPGDRVPILLPRSADLVVALLAVLKTGAAYCLLPPDWPAPRLDAVLTDLRPPLVVTGAEPTGHLAVPAWPISAAPVTTYAGFRSVAVAAADACCVFFTSGTTGRPKGVVSPHGATARLLQPGGFARFDHRTVIPLAAATPWDAFSLELWSALLNGGTSVIVADPYLSASALRHGVARHGANTAWCTASLFNLIMDEAPDAFEGLDQVMIGGERLSVPHVRRFLALHPDTVLLNGYGPVECTVFATTHRIRADDCDRPGGIPLGRPVPGTEVYVLDGQRPCAVGETGEICLAGDGLAIEYLGDPALTAVKFTRIRVGDRDVRAYRTGDLGTWDEDGLLHLTGRADRQLKIRGNRVEPAEVERQIEELLSDVRHCRVVARATGRGDRELVAFCVPVRDGDPLPEAMSRIRDALVAYHRPAAVVSVAAFPLTAQGKLDERALLALLTPPAANSDPAAGCDPATLDDPVLRDVAECSAAVLGVGTIRLDTPFPEMGLTSLDAGRVCARLSARTGIPVPVSWLYEYPTVSGLARRLSDATAVSGAGREAALSVPDDDAAPLTAVQVMQLTRELLNPADRTGHCLLSWVVEGELDRSALSVAIVAVHLRHESLRAAYLLDPEPAAYPDDVPAPALTVLPPQAGVDAALAAAREALAAPLAPQDAQIWHTVLVPVDMPEPAPPTAVFGCAVHHVAFDGWSEAVLANDLGTAYRIALGDADPDRLAAALGPGPALADLARADLARCRLAEPERRLAEVRAALAGVPPLRWSSDPSTLDGHGTGSDGRVASAERDAADGATAFDPSTGPTAPSVLVPIRSRRQPERVEVRLVADALAAVDAAAVAADVTRFVVLLALWAASVADVTGQRDIAFGVPVARRDDPALERAIGCHITMVCLRLRDAACAGDTGAVRIVGRTVQQMLAAQSLAGFHLLGEAGRPPAYQTLFAYQNNAVPELGIPDARVTFVRQPYLDLPLELHAELWPDGDGLRLEVTYNPAVVTEKTAADLAKHFSEHVYSQATGAVRP</sequence>
<dbReference type="InterPro" id="IPR009081">
    <property type="entry name" value="PP-bd_ACP"/>
</dbReference>
<dbReference type="SUPFAM" id="SSF56801">
    <property type="entry name" value="Acetyl-CoA synthetase-like"/>
    <property type="match status" value="1"/>
</dbReference>
<dbReference type="InterPro" id="IPR045851">
    <property type="entry name" value="AMP-bd_C_sf"/>
</dbReference>
<dbReference type="SUPFAM" id="SSF47336">
    <property type="entry name" value="ACP-like"/>
    <property type="match status" value="1"/>
</dbReference>
<dbReference type="InterPro" id="IPR020845">
    <property type="entry name" value="AMP-binding_CS"/>
</dbReference>
<dbReference type="InterPro" id="IPR001242">
    <property type="entry name" value="Condensation_dom"/>
</dbReference>
<dbReference type="Gene3D" id="3.40.50.12780">
    <property type="entry name" value="N-terminal domain of ligase-like"/>
    <property type="match status" value="1"/>
</dbReference>
<keyword evidence="2" id="KW-0596">Phosphopantetheine</keyword>
<comment type="cofactor">
    <cofactor evidence="1">
        <name>pantetheine 4'-phosphate</name>
        <dbReference type="ChEBI" id="CHEBI:47942"/>
    </cofactor>
</comment>
<dbReference type="PROSITE" id="PS50075">
    <property type="entry name" value="CARRIER"/>
    <property type="match status" value="1"/>
</dbReference>
<dbReference type="Pfam" id="PF00550">
    <property type="entry name" value="PP-binding"/>
    <property type="match status" value="1"/>
</dbReference>
<evidence type="ECO:0000256" key="2">
    <source>
        <dbReference type="ARBA" id="ARBA00022450"/>
    </source>
</evidence>
<dbReference type="Proteomes" id="UP000523545">
    <property type="component" value="Unassembled WGS sequence"/>
</dbReference>
<dbReference type="GO" id="GO:0044550">
    <property type="term" value="P:secondary metabolite biosynthetic process"/>
    <property type="evidence" value="ECO:0007669"/>
    <property type="project" value="TreeGrafter"/>
</dbReference>
<protein>
    <submittedName>
        <fullName evidence="6">Amino acid adenylation domain-containing protein</fullName>
    </submittedName>
</protein>
<gene>
    <name evidence="6" type="ORF">HNR22_000087</name>
</gene>
<dbReference type="Gene3D" id="1.10.1200.10">
    <property type="entry name" value="ACP-like"/>
    <property type="match status" value="1"/>
</dbReference>
<feature type="domain" description="Carrier" evidence="5">
    <location>
        <begin position="525"/>
        <end position="600"/>
    </location>
</feature>
<evidence type="ECO:0000313" key="7">
    <source>
        <dbReference type="Proteomes" id="UP000523545"/>
    </source>
</evidence>
<dbReference type="NCBIfam" id="TIGR01733">
    <property type="entry name" value="AA-adenyl-dom"/>
    <property type="match status" value="1"/>
</dbReference>
<evidence type="ECO:0000256" key="3">
    <source>
        <dbReference type="ARBA" id="ARBA00022553"/>
    </source>
</evidence>
<evidence type="ECO:0000259" key="5">
    <source>
        <dbReference type="PROSITE" id="PS50075"/>
    </source>
</evidence>
<keyword evidence="7" id="KW-1185">Reference proteome</keyword>
<accession>A0A7Z0BC16</accession>
<dbReference type="GO" id="GO:0043041">
    <property type="term" value="P:amino acid activation for nonribosomal peptide biosynthetic process"/>
    <property type="evidence" value="ECO:0007669"/>
    <property type="project" value="TreeGrafter"/>
</dbReference>
<dbReference type="PANTHER" id="PTHR45527">
    <property type="entry name" value="NONRIBOSOMAL PEPTIDE SYNTHETASE"/>
    <property type="match status" value="1"/>
</dbReference>
<dbReference type="PROSITE" id="PS00455">
    <property type="entry name" value="AMP_BINDING"/>
    <property type="match status" value="1"/>
</dbReference>
<comment type="caution">
    <text evidence="6">The sequence shown here is derived from an EMBL/GenBank/DDBJ whole genome shotgun (WGS) entry which is preliminary data.</text>
</comment>
<dbReference type="InterPro" id="IPR023213">
    <property type="entry name" value="CAT-like_dom_sf"/>
</dbReference>
<evidence type="ECO:0000256" key="1">
    <source>
        <dbReference type="ARBA" id="ARBA00001957"/>
    </source>
</evidence>
<dbReference type="Pfam" id="PF00668">
    <property type="entry name" value="Condensation"/>
    <property type="match status" value="1"/>
</dbReference>
<name>A0A7Z0BC16_9ACTN</name>
<dbReference type="Gene3D" id="3.30.559.30">
    <property type="entry name" value="Nonribosomal peptide synthetase, condensation domain"/>
    <property type="match status" value="1"/>
</dbReference>
<feature type="region of interest" description="Disordered" evidence="4">
    <location>
        <begin position="828"/>
        <end position="850"/>
    </location>
</feature>
<reference evidence="6 7" key="1">
    <citation type="submission" date="2020-07" db="EMBL/GenBank/DDBJ databases">
        <title>Sequencing the genomes of 1000 actinobacteria strains.</title>
        <authorList>
            <person name="Klenk H.-P."/>
        </authorList>
    </citation>
    <scope>NUCLEOTIDE SEQUENCE [LARGE SCALE GENOMIC DNA]</scope>
    <source>
        <strain evidence="6 7">DSM 45876</strain>
    </source>
</reference>
<keyword evidence="3" id="KW-0597">Phosphoprotein</keyword>
<dbReference type="GO" id="GO:0003824">
    <property type="term" value="F:catalytic activity"/>
    <property type="evidence" value="ECO:0007669"/>
    <property type="project" value="InterPro"/>
</dbReference>
<dbReference type="Gene3D" id="3.30.559.10">
    <property type="entry name" value="Chloramphenicol acetyltransferase-like domain"/>
    <property type="match status" value="1"/>
</dbReference>
<dbReference type="AlphaFoldDB" id="A0A7Z0BC16"/>
<organism evidence="6 7">
    <name type="scientific">Micromonospora jinlongensis</name>
    <dbReference type="NCBI Taxonomy" id="1287877"/>
    <lineage>
        <taxon>Bacteria</taxon>
        <taxon>Bacillati</taxon>
        <taxon>Actinomycetota</taxon>
        <taxon>Actinomycetes</taxon>
        <taxon>Micromonosporales</taxon>
        <taxon>Micromonosporaceae</taxon>
        <taxon>Micromonospora</taxon>
    </lineage>
</organism>
<dbReference type="InterPro" id="IPR020806">
    <property type="entry name" value="PKS_PP-bd"/>
</dbReference>
<dbReference type="InterPro" id="IPR036736">
    <property type="entry name" value="ACP-like_sf"/>
</dbReference>
<evidence type="ECO:0000256" key="4">
    <source>
        <dbReference type="SAM" id="MobiDB-lite"/>
    </source>
</evidence>
<dbReference type="InterPro" id="IPR010071">
    <property type="entry name" value="AA_adenyl_dom"/>
</dbReference>
<dbReference type="InterPro" id="IPR000873">
    <property type="entry name" value="AMP-dep_synth/lig_dom"/>
</dbReference>
<dbReference type="Pfam" id="PF00501">
    <property type="entry name" value="AMP-binding"/>
    <property type="match status" value="1"/>
</dbReference>
<proteinExistence type="predicted"/>
<dbReference type="GO" id="GO:0031177">
    <property type="term" value="F:phosphopantetheine binding"/>
    <property type="evidence" value="ECO:0007669"/>
    <property type="project" value="InterPro"/>
</dbReference>
<dbReference type="SMART" id="SM00823">
    <property type="entry name" value="PKS_PP"/>
    <property type="match status" value="1"/>
</dbReference>
<dbReference type="Gene3D" id="3.30.300.30">
    <property type="match status" value="1"/>
</dbReference>
<dbReference type="PANTHER" id="PTHR45527:SF1">
    <property type="entry name" value="FATTY ACID SYNTHASE"/>
    <property type="match status" value="1"/>
</dbReference>
<evidence type="ECO:0000313" key="6">
    <source>
        <dbReference type="EMBL" id="NYH40360.1"/>
    </source>
</evidence>
<dbReference type="GO" id="GO:0008610">
    <property type="term" value="P:lipid biosynthetic process"/>
    <property type="evidence" value="ECO:0007669"/>
    <property type="project" value="UniProtKB-ARBA"/>
</dbReference>
<dbReference type="SUPFAM" id="SSF52777">
    <property type="entry name" value="CoA-dependent acyltransferases"/>
    <property type="match status" value="2"/>
</dbReference>
<dbReference type="EMBL" id="JACCHK010000001">
    <property type="protein sequence ID" value="NYH40360.1"/>
    <property type="molecule type" value="Genomic_DNA"/>
</dbReference>
<dbReference type="RefSeq" id="WP_218906104.1">
    <property type="nucleotide sequence ID" value="NZ_JACCHK010000001.1"/>
</dbReference>
<dbReference type="GO" id="GO:0005737">
    <property type="term" value="C:cytoplasm"/>
    <property type="evidence" value="ECO:0007669"/>
    <property type="project" value="TreeGrafter"/>
</dbReference>
<dbReference type="InterPro" id="IPR042099">
    <property type="entry name" value="ANL_N_sf"/>
</dbReference>